<dbReference type="InterPro" id="IPR013149">
    <property type="entry name" value="ADH-like_C"/>
</dbReference>
<dbReference type="InterPro" id="IPR011032">
    <property type="entry name" value="GroES-like_sf"/>
</dbReference>
<evidence type="ECO:0000256" key="1">
    <source>
        <dbReference type="ARBA" id="ARBA00022723"/>
    </source>
</evidence>
<dbReference type="EMBL" id="QUMS01000001">
    <property type="protein sequence ID" value="REG11768.1"/>
    <property type="molecule type" value="Genomic_DNA"/>
</dbReference>
<dbReference type="InterPro" id="IPR050129">
    <property type="entry name" value="Zn_alcohol_dh"/>
</dbReference>
<accession>A0A347ZQU6</accession>
<dbReference type="RefSeq" id="WP_116224883.1">
    <property type="nucleotide sequence ID" value="NZ_AP018437.1"/>
</dbReference>
<keyword evidence="2" id="KW-0862">Zinc</keyword>
<dbReference type="PANTHER" id="PTHR43401">
    <property type="entry name" value="L-THREONINE 3-DEHYDROGENASE"/>
    <property type="match status" value="1"/>
</dbReference>
<dbReference type="OrthoDB" id="9766898at2"/>
<gene>
    <name evidence="5" type="ORF">DFR64_1660</name>
</gene>
<keyword evidence="1" id="KW-0479">Metal-binding</keyword>
<protein>
    <submittedName>
        <fullName evidence="5">L-iditol 2-dehydrogenase</fullName>
    </submittedName>
</protein>
<dbReference type="PANTHER" id="PTHR43401:SF2">
    <property type="entry name" value="L-THREONINE 3-DEHYDROGENASE"/>
    <property type="match status" value="1"/>
</dbReference>
<organism evidence="5 6">
    <name type="scientific">Pelolinea submarina</name>
    <dbReference type="NCBI Taxonomy" id="913107"/>
    <lineage>
        <taxon>Bacteria</taxon>
        <taxon>Bacillati</taxon>
        <taxon>Chloroflexota</taxon>
        <taxon>Anaerolineae</taxon>
        <taxon>Anaerolineales</taxon>
        <taxon>Anaerolineaceae</taxon>
        <taxon>Pelolinea</taxon>
    </lineage>
</organism>
<evidence type="ECO:0000256" key="2">
    <source>
        <dbReference type="ARBA" id="ARBA00022833"/>
    </source>
</evidence>
<dbReference type="SUPFAM" id="SSF51735">
    <property type="entry name" value="NAD(P)-binding Rossmann-fold domains"/>
    <property type="match status" value="1"/>
</dbReference>
<dbReference type="InterPro" id="IPR020843">
    <property type="entry name" value="ER"/>
</dbReference>
<dbReference type="Proteomes" id="UP000256388">
    <property type="component" value="Unassembled WGS sequence"/>
</dbReference>
<evidence type="ECO:0000259" key="4">
    <source>
        <dbReference type="SMART" id="SM00829"/>
    </source>
</evidence>
<dbReference type="Pfam" id="PF00107">
    <property type="entry name" value="ADH_zinc_N"/>
    <property type="match status" value="1"/>
</dbReference>
<evidence type="ECO:0000313" key="5">
    <source>
        <dbReference type="EMBL" id="REG11768.1"/>
    </source>
</evidence>
<evidence type="ECO:0000256" key="3">
    <source>
        <dbReference type="ARBA" id="ARBA00023002"/>
    </source>
</evidence>
<dbReference type="Gene3D" id="3.90.180.10">
    <property type="entry name" value="Medium-chain alcohol dehydrogenases, catalytic domain"/>
    <property type="match status" value="1"/>
</dbReference>
<dbReference type="SMART" id="SM00829">
    <property type="entry name" value="PKS_ER"/>
    <property type="match status" value="1"/>
</dbReference>
<dbReference type="InterPro" id="IPR036291">
    <property type="entry name" value="NAD(P)-bd_dom_sf"/>
</dbReference>
<dbReference type="AlphaFoldDB" id="A0A347ZQU6"/>
<dbReference type="Gene3D" id="3.40.50.720">
    <property type="entry name" value="NAD(P)-binding Rossmann-like Domain"/>
    <property type="match status" value="1"/>
</dbReference>
<evidence type="ECO:0000313" key="6">
    <source>
        <dbReference type="Proteomes" id="UP000256388"/>
    </source>
</evidence>
<dbReference type="Pfam" id="PF08240">
    <property type="entry name" value="ADH_N"/>
    <property type="match status" value="1"/>
</dbReference>
<comment type="caution">
    <text evidence="5">The sequence shown here is derived from an EMBL/GenBank/DDBJ whole genome shotgun (WGS) entry which is preliminary data.</text>
</comment>
<dbReference type="GO" id="GO:0016491">
    <property type="term" value="F:oxidoreductase activity"/>
    <property type="evidence" value="ECO:0007669"/>
    <property type="project" value="UniProtKB-KW"/>
</dbReference>
<reference evidence="5 6" key="1">
    <citation type="submission" date="2018-08" db="EMBL/GenBank/DDBJ databases">
        <title>Genomic Encyclopedia of Type Strains, Phase IV (KMG-IV): sequencing the most valuable type-strain genomes for metagenomic binning, comparative biology and taxonomic classification.</title>
        <authorList>
            <person name="Goeker M."/>
        </authorList>
    </citation>
    <scope>NUCLEOTIDE SEQUENCE [LARGE SCALE GENOMIC DNA]</scope>
    <source>
        <strain evidence="5 6">DSM 23923</strain>
    </source>
</reference>
<keyword evidence="6" id="KW-1185">Reference proteome</keyword>
<proteinExistence type="predicted"/>
<keyword evidence="3" id="KW-0560">Oxidoreductase</keyword>
<dbReference type="InterPro" id="IPR013154">
    <property type="entry name" value="ADH-like_N"/>
</dbReference>
<dbReference type="SUPFAM" id="SSF50129">
    <property type="entry name" value="GroES-like"/>
    <property type="match status" value="1"/>
</dbReference>
<sequence>MKAAVFSAPNTITYDNDYPEPHSAEGLLLHIHASGICGTDIKALSGTRPGMQPPMVLGHELAGEVLESALPDFKTGDRISVAPYAGCGTCRFCLSGREDQCRNKTFLSGGAFAEKVAVPALLAAKTAWKIPADVSYEEAALAEPLACVVFSLKTCRWEPGWSILVVGGGFMGLLHVLLASAWGAAKVLVTEPNPARRALAEQLGAVTHDPAVDGDLAQWAAAQTGGLGPHVVITAVGVPEVVESVISTARPGGVVHLFGGLPKDRDLLVSAYAIHYQSISLVGTSGFRTADYRLAADMIAHQKVNLTPLITTRLPLDKAKEGFDQAKSGQAVKVLLFQD</sequence>
<name>A0A347ZQU6_9CHLR</name>
<feature type="domain" description="Enoyl reductase (ER)" evidence="4">
    <location>
        <begin position="7"/>
        <end position="336"/>
    </location>
</feature>
<dbReference type="GO" id="GO:0046872">
    <property type="term" value="F:metal ion binding"/>
    <property type="evidence" value="ECO:0007669"/>
    <property type="project" value="UniProtKB-KW"/>
</dbReference>